<protein>
    <submittedName>
        <fullName evidence="1">Uncharacterized protein</fullName>
    </submittedName>
</protein>
<accession>A0A5E4EX23</accession>
<proteinExistence type="predicted"/>
<reference evidence="2" key="1">
    <citation type="journal article" date="2020" name="Plant J.">
        <title>Transposons played a major role in the diversification between the closely related almond and peach genomes: results from the almond genome sequence.</title>
        <authorList>
            <person name="Alioto T."/>
            <person name="Alexiou K.G."/>
            <person name="Bardil A."/>
            <person name="Barteri F."/>
            <person name="Castanera R."/>
            <person name="Cruz F."/>
            <person name="Dhingra A."/>
            <person name="Duval H."/>
            <person name="Fernandez I Marti A."/>
            <person name="Frias L."/>
            <person name="Galan B."/>
            <person name="Garcia J.L."/>
            <person name="Howad W."/>
            <person name="Gomez-Garrido J."/>
            <person name="Gut M."/>
            <person name="Julca I."/>
            <person name="Morata J."/>
            <person name="Puigdomenech P."/>
            <person name="Ribeca P."/>
            <person name="Rubio Cabetas M.J."/>
            <person name="Vlasova A."/>
            <person name="Wirthensohn M."/>
            <person name="Garcia-Mas J."/>
            <person name="Gabaldon T."/>
            <person name="Casacuberta J.M."/>
            <person name="Arus P."/>
        </authorList>
    </citation>
    <scope>NUCLEOTIDE SEQUENCE [LARGE SCALE GENOMIC DNA]</scope>
    <source>
        <strain evidence="2">cv. Texas</strain>
    </source>
</reference>
<dbReference type="InParanoid" id="A0A5E4EX23"/>
<organism evidence="1 2">
    <name type="scientific">Prunus dulcis</name>
    <name type="common">Almond</name>
    <name type="synonym">Amygdalus dulcis</name>
    <dbReference type="NCBI Taxonomy" id="3755"/>
    <lineage>
        <taxon>Eukaryota</taxon>
        <taxon>Viridiplantae</taxon>
        <taxon>Streptophyta</taxon>
        <taxon>Embryophyta</taxon>
        <taxon>Tracheophyta</taxon>
        <taxon>Spermatophyta</taxon>
        <taxon>Magnoliopsida</taxon>
        <taxon>eudicotyledons</taxon>
        <taxon>Gunneridae</taxon>
        <taxon>Pentapetalae</taxon>
        <taxon>rosids</taxon>
        <taxon>fabids</taxon>
        <taxon>Rosales</taxon>
        <taxon>Rosaceae</taxon>
        <taxon>Amygdaloideae</taxon>
        <taxon>Amygdaleae</taxon>
        <taxon>Prunus</taxon>
    </lineage>
</organism>
<dbReference type="AlphaFoldDB" id="A0A5E4EX23"/>
<dbReference type="EMBL" id="CABIKO010000040">
    <property type="protein sequence ID" value="VVA20022.1"/>
    <property type="molecule type" value="Genomic_DNA"/>
</dbReference>
<dbReference type="Gramene" id="VVA20022">
    <property type="protein sequence ID" value="VVA20022"/>
    <property type="gene ID" value="Prudul26B020077"/>
</dbReference>
<name>A0A5E4EX23_PRUDU</name>
<evidence type="ECO:0000313" key="2">
    <source>
        <dbReference type="Proteomes" id="UP000327085"/>
    </source>
</evidence>
<gene>
    <name evidence="1" type="ORF">ALMOND_2B020077</name>
</gene>
<evidence type="ECO:0000313" key="1">
    <source>
        <dbReference type="EMBL" id="VVA20022.1"/>
    </source>
</evidence>
<dbReference type="Proteomes" id="UP000327085">
    <property type="component" value="Chromosome 1"/>
</dbReference>
<sequence>MRNQQRKSLFPYPNSELGKRKMRKIVVIEAWAYMKTLSLFYRLKQELLDLEGFPSKGVLKREGKFGGIENFILSEQKDEKINNYPQIFSEYLKIFDLSMTFLRGCLIETSGLVDAGVGSYSLHDH</sequence>